<dbReference type="InterPro" id="IPR018060">
    <property type="entry name" value="HTH_AraC"/>
</dbReference>
<organism evidence="5 6">
    <name type="scientific">Chitinophaga silvatica</name>
    <dbReference type="NCBI Taxonomy" id="2282649"/>
    <lineage>
        <taxon>Bacteria</taxon>
        <taxon>Pseudomonadati</taxon>
        <taxon>Bacteroidota</taxon>
        <taxon>Chitinophagia</taxon>
        <taxon>Chitinophagales</taxon>
        <taxon>Chitinophagaceae</taxon>
        <taxon>Chitinophaga</taxon>
    </lineage>
</organism>
<dbReference type="Pfam" id="PF02311">
    <property type="entry name" value="AraC_binding"/>
    <property type="match status" value="1"/>
</dbReference>
<keyword evidence="1" id="KW-0805">Transcription regulation</keyword>
<dbReference type="SUPFAM" id="SSF46689">
    <property type="entry name" value="Homeodomain-like"/>
    <property type="match status" value="1"/>
</dbReference>
<keyword evidence="2" id="KW-0238">DNA-binding</keyword>
<sequence>MLINKHIDIPYQNLPEESQFGVLPLSAFKGEFSNLPHRHDYFQIIWFIKAKGRHMVDFEWYDVEDNMIFFLRPGQVHQVDCESSGYSIYFTEQFYFTNRQDKETLFDFTTLFDTWKGYNPITITSSNSNSLIGLIDLMIREKENLDYHCFAILKHYLSAFLLLTEKEKMHRDANYMPSSAYDARVVQLRRLLEQHFRAEHQVIFYANSFSLTPKRLNEITKDCTGRTVTELLHDRITLEAKRQLSFSRKSIKEICYELGFEDPAYFSRFFKNNTALSPQEFRDMMFK</sequence>
<dbReference type="SUPFAM" id="SSF51215">
    <property type="entry name" value="Regulatory protein AraC"/>
    <property type="match status" value="1"/>
</dbReference>
<dbReference type="InterPro" id="IPR020449">
    <property type="entry name" value="Tscrpt_reg_AraC-type_HTH"/>
</dbReference>
<dbReference type="PANTHER" id="PTHR43280:SF32">
    <property type="entry name" value="TRANSCRIPTIONAL REGULATORY PROTEIN"/>
    <property type="match status" value="1"/>
</dbReference>
<proteinExistence type="predicted"/>
<reference evidence="5 6" key="1">
    <citation type="submission" date="2018-07" db="EMBL/GenBank/DDBJ databases">
        <title>Chitinophaga K2CV101002-2 sp. nov., isolated from a monsoon evergreen broad-leaved forest soil.</title>
        <authorList>
            <person name="Lv Y."/>
        </authorList>
    </citation>
    <scope>NUCLEOTIDE SEQUENCE [LARGE SCALE GENOMIC DNA]</scope>
    <source>
        <strain evidence="5 6">GDMCC 1.1288</strain>
    </source>
</reference>
<dbReference type="InterPro" id="IPR009057">
    <property type="entry name" value="Homeodomain-like_sf"/>
</dbReference>
<comment type="caution">
    <text evidence="5">The sequence shown here is derived from an EMBL/GenBank/DDBJ whole genome shotgun (WGS) entry which is preliminary data.</text>
</comment>
<dbReference type="OrthoDB" id="1096411at2"/>
<dbReference type="InterPro" id="IPR003313">
    <property type="entry name" value="AraC-bd"/>
</dbReference>
<feature type="domain" description="HTH araC/xylS-type" evidence="4">
    <location>
        <begin position="186"/>
        <end position="284"/>
    </location>
</feature>
<dbReference type="Gene3D" id="2.60.120.10">
    <property type="entry name" value="Jelly Rolls"/>
    <property type="match status" value="1"/>
</dbReference>
<accession>A0A3E1YB18</accession>
<dbReference type="InterPro" id="IPR037923">
    <property type="entry name" value="HTH-like"/>
</dbReference>
<dbReference type="AlphaFoldDB" id="A0A3E1YB18"/>
<dbReference type="Pfam" id="PF12833">
    <property type="entry name" value="HTH_18"/>
    <property type="match status" value="1"/>
</dbReference>
<dbReference type="EMBL" id="QPMM01000004">
    <property type="protein sequence ID" value="RFS23246.1"/>
    <property type="molecule type" value="Genomic_DNA"/>
</dbReference>
<evidence type="ECO:0000256" key="2">
    <source>
        <dbReference type="ARBA" id="ARBA00023125"/>
    </source>
</evidence>
<dbReference type="InterPro" id="IPR014710">
    <property type="entry name" value="RmlC-like_jellyroll"/>
</dbReference>
<evidence type="ECO:0000256" key="1">
    <source>
        <dbReference type="ARBA" id="ARBA00023015"/>
    </source>
</evidence>
<keyword evidence="3" id="KW-0804">Transcription</keyword>
<evidence type="ECO:0000313" key="5">
    <source>
        <dbReference type="EMBL" id="RFS23246.1"/>
    </source>
</evidence>
<dbReference type="PANTHER" id="PTHR43280">
    <property type="entry name" value="ARAC-FAMILY TRANSCRIPTIONAL REGULATOR"/>
    <property type="match status" value="1"/>
</dbReference>
<dbReference type="PROSITE" id="PS01124">
    <property type="entry name" value="HTH_ARAC_FAMILY_2"/>
    <property type="match status" value="1"/>
</dbReference>
<gene>
    <name evidence="5" type="ORF">DVR12_09505</name>
</gene>
<dbReference type="GO" id="GO:0003700">
    <property type="term" value="F:DNA-binding transcription factor activity"/>
    <property type="evidence" value="ECO:0007669"/>
    <property type="project" value="InterPro"/>
</dbReference>
<evidence type="ECO:0000256" key="3">
    <source>
        <dbReference type="ARBA" id="ARBA00023163"/>
    </source>
</evidence>
<dbReference type="RefSeq" id="WP_116975442.1">
    <property type="nucleotide sequence ID" value="NZ_QPMM01000004.1"/>
</dbReference>
<dbReference type="GO" id="GO:0043565">
    <property type="term" value="F:sequence-specific DNA binding"/>
    <property type="evidence" value="ECO:0007669"/>
    <property type="project" value="InterPro"/>
</dbReference>
<name>A0A3E1YB18_9BACT</name>
<dbReference type="SMART" id="SM00342">
    <property type="entry name" value="HTH_ARAC"/>
    <property type="match status" value="1"/>
</dbReference>
<evidence type="ECO:0000313" key="6">
    <source>
        <dbReference type="Proteomes" id="UP000260644"/>
    </source>
</evidence>
<dbReference type="Proteomes" id="UP000260644">
    <property type="component" value="Unassembled WGS sequence"/>
</dbReference>
<protein>
    <submittedName>
        <fullName evidence="5">Helix-turn-helix domain-containing protein</fullName>
    </submittedName>
</protein>
<dbReference type="PRINTS" id="PR00032">
    <property type="entry name" value="HTHARAC"/>
</dbReference>
<dbReference type="Gene3D" id="1.10.10.60">
    <property type="entry name" value="Homeodomain-like"/>
    <property type="match status" value="1"/>
</dbReference>
<keyword evidence="6" id="KW-1185">Reference proteome</keyword>
<evidence type="ECO:0000259" key="4">
    <source>
        <dbReference type="PROSITE" id="PS01124"/>
    </source>
</evidence>